<feature type="transmembrane region" description="Helical" evidence="4">
    <location>
        <begin position="184"/>
        <end position="203"/>
    </location>
</feature>
<feature type="transmembrane region" description="Helical" evidence="4">
    <location>
        <begin position="96"/>
        <end position="119"/>
    </location>
</feature>
<evidence type="ECO:0000256" key="3">
    <source>
        <dbReference type="SAM" id="MobiDB-lite"/>
    </source>
</evidence>
<dbReference type="PANTHER" id="PTHR11360">
    <property type="entry name" value="MONOCARBOXYLATE TRANSPORTER"/>
    <property type="match status" value="1"/>
</dbReference>
<feature type="compositionally biased region" description="Polar residues" evidence="3">
    <location>
        <begin position="1"/>
        <end position="17"/>
    </location>
</feature>
<feature type="transmembrane region" description="Helical" evidence="4">
    <location>
        <begin position="148"/>
        <end position="172"/>
    </location>
</feature>
<comment type="similarity">
    <text evidence="2">Belongs to the major facilitator superfamily. Monocarboxylate porter (TC 2.A.1.13) family.</text>
</comment>
<feature type="transmembrane region" description="Helical" evidence="4">
    <location>
        <begin position="414"/>
        <end position="435"/>
    </location>
</feature>
<feature type="transmembrane region" description="Helical" evidence="4">
    <location>
        <begin position="215"/>
        <end position="235"/>
    </location>
</feature>
<evidence type="ECO:0000256" key="4">
    <source>
        <dbReference type="SAM" id="Phobius"/>
    </source>
</evidence>
<dbReference type="InterPro" id="IPR036259">
    <property type="entry name" value="MFS_trans_sf"/>
</dbReference>
<proteinExistence type="inferred from homology"/>
<dbReference type="InterPro" id="IPR050327">
    <property type="entry name" value="Proton-linked_MCT"/>
</dbReference>
<comment type="subcellular location">
    <subcellularLocation>
        <location evidence="1">Membrane</location>
        <topology evidence="1">Multi-pass membrane protein</topology>
    </subcellularLocation>
</comment>
<evidence type="ECO:0000313" key="6">
    <source>
        <dbReference type="EMBL" id="CEO52370.1"/>
    </source>
</evidence>
<evidence type="ECO:0000256" key="1">
    <source>
        <dbReference type="ARBA" id="ARBA00004141"/>
    </source>
</evidence>
<gene>
    <name evidence="6" type="ORF">BN869_000008428_1</name>
</gene>
<feature type="transmembrane region" description="Helical" evidence="4">
    <location>
        <begin position="347"/>
        <end position="372"/>
    </location>
</feature>
<feature type="transmembrane region" description="Helical" evidence="4">
    <location>
        <begin position="56"/>
        <end position="84"/>
    </location>
</feature>
<feature type="transmembrane region" description="Helical" evidence="4">
    <location>
        <begin position="384"/>
        <end position="402"/>
    </location>
</feature>
<accession>A0A0B7KBW7</accession>
<sequence>MPTSPDTKAQTNRQQPAVNEKRSVQNEVTPAEETGLEDEVHLEEQEQDFPEGGLRAWLVVLGCWLSCFGALGFANSMATIHAYISRHQLADHGEGSIGWIFSLWAFLSFFCGIYVGPVFDKYGPRWLLAAGGVCVVACPMLLSICTEYWSFILVFGVLNGVGGALLLTPSYATVGHWFKQRRGLATGIASTGSSFGGMVYPIILRVLFEQAGWRWGMWAVGLINLFCCVCAFFLVRTRLPSTGGMSLHPDLKIFRDAAFSLATLGVFLMEFALFIPMTYVSSYALRRGFGLSFSYQIPTILNAASICGRILAGWWGDQFGAFNSHILASILCCTSCLAIWLPAGSSLAGLVVFVTMFGFGSGSHMSMNPVCIGKLCGIKNYGRYWATSCTVASFAGLIGVPLGGQLISGAGGEYWSAIVFAGCLYGACGVTMYAAKGKCVGWKPWVLF</sequence>
<feature type="transmembrane region" description="Helical" evidence="4">
    <location>
        <begin position="295"/>
        <end position="315"/>
    </location>
</feature>
<keyword evidence="4" id="KW-1133">Transmembrane helix</keyword>
<feature type="domain" description="Major facilitator superfamily (MFS) profile" evidence="5">
    <location>
        <begin position="55"/>
        <end position="448"/>
    </location>
</feature>
<evidence type="ECO:0000256" key="2">
    <source>
        <dbReference type="ARBA" id="ARBA00006727"/>
    </source>
</evidence>
<dbReference type="PROSITE" id="PS50850">
    <property type="entry name" value="MFS"/>
    <property type="match status" value="1"/>
</dbReference>
<dbReference type="AlphaFoldDB" id="A0A0B7KBW7"/>
<dbReference type="Pfam" id="PF07690">
    <property type="entry name" value="MFS_1"/>
    <property type="match status" value="1"/>
</dbReference>
<feature type="region of interest" description="Disordered" evidence="3">
    <location>
        <begin position="1"/>
        <end position="43"/>
    </location>
</feature>
<name>A0A0B7KBW7_BIOOC</name>
<keyword evidence="4" id="KW-0812">Transmembrane</keyword>
<reference evidence="6" key="1">
    <citation type="submission" date="2015-01" db="EMBL/GenBank/DDBJ databases">
        <authorList>
            <person name="Durling Mikael"/>
        </authorList>
    </citation>
    <scope>NUCLEOTIDE SEQUENCE</scope>
</reference>
<evidence type="ECO:0000259" key="5">
    <source>
        <dbReference type="PROSITE" id="PS50850"/>
    </source>
</evidence>
<dbReference type="InterPro" id="IPR011701">
    <property type="entry name" value="MFS"/>
</dbReference>
<dbReference type="CDD" id="cd17352">
    <property type="entry name" value="MFS_MCT_SLC16"/>
    <property type="match status" value="1"/>
</dbReference>
<feature type="transmembrane region" description="Helical" evidence="4">
    <location>
        <begin position="126"/>
        <end position="142"/>
    </location>
</feature>
<feature type="transmembrane region" description="Helical" evidence="4">
    <location>
        <begin position="256"/>
        <end position="275"/>
    </location>
</feature>
<protein>
    <recommendedName>
        <fullName evidence="5">Major facilitator superfamily (MFS) profile domain-containing protein</fullName>
    </recommendedName>
</protein>
<dbReference type="InterPro" id="IPR020846">
    <property type="entry name" value="MFS_dom"/>
</dbReference>
<dbReference type="Gene3D" id="1.20.1250.20">
    <property type="entry name" value="MFS general substrate transporter like domains"/>
    <property type="match status" value="1"/>
</dbReference>
<dbReference type="GO" id="GO:0016020">
    <property type="term" value="C:membrane"/>
    <property type="evidence" value="ECO:0007669"/>
    <property type="project" value="UniProtKB-SubCell"/>
</dbReference>
<dbReference type="EMBL" id="CDPU01000028">
    <property type="protein sequence ID" value="CEO52370.1"/>
    <property type="molecule type" value="Genomic_DNA"/>
</dbReference>
<dbReference type="SUPFAM" id="SSF103473">
    <property type="entry name" value="MFS general substrate transporter"/>
    <property type="match status" value="1"/>
</dbReference>
<keyword evidence="4" id="KW-0472">Membrane</keyword>
<organism evidence="6">
    <name type="scientific">Bionectria ochroleuca</name>
    <name type="common">Gliocladium roseum</name>
    <dbReference type="NCBI Taxonomy" id="29856"/>
    <lineage>
        <taxon>Eukaryota</taxon>
        <taxon>Fungi</taxon>
        <taxon>Dikarya</taxon>
        <taxon>Ascomycota</taxon>
        <taxon>Pezizomycotina</taxon>
        <taxon>Sordariomycetes</taxon>
        <taxon>Hypocreomycetidae</taxon>
        <taxon>Hypocreales</taxon>
        <taxon>Bionectriaceae</taxon>
        <taxon>Clonostachys</taxon>
    </lineage>
</organism>
<dbReference type="PANTHER" id="PTHR11360:SF177">
    <property type="entry name" value="RIBOFLAVIN TRANSPORTER MCH5"/>
    <property type="match status" value="1"/>
</dbReference>
<dbReference type="GO" id="GO:0022857">
    <property type="term" value="F:transmembrane transporter activity"/>
    <property type="evidence" value="ECO:0007669"/>
    <property type="project" value="InterPro"/>
</dbReference>